<keyword evidence="2" id="KW-1185">Reference proteome</keyword>
<evidence type="ECO:0000313" key="2">
    <source>
        <dbReference type="Proteomes" id="UP001363151"/>
    </source>
</evidence>
<dbReference type="EMBL" id="JBBJCI010000034">
    <property type="protein sequence ID" value="KAK7253702.1"/>
    <property type="molecule type" value="Genomic_DNA"/>
</dbReference>
<reference evidence="1 2" key="1">
    <citation type="submission" date="2024-03" db="EMBL/GenBank/DDBJ databases">
        <title>Aureococcus anophagefferens CCMP1851 and Kratosvirus quantuckense: Draft genome of a second virus-susceptible host strain in the model system.</title>
        <authorList>
            <person name="Chase E."/>
            <person name="Truchon A.R."/>
            <person name="Schepens W."/>
            <person name="Wilhelm S.W."/>
        </authorList>
    </citation>
    <scope>NUCLEOTIDE SEQUENCE [LARGE SCALE GENOMIC DNA]</scope>
    <source>
        <strain evidence="1 2">CCMP1851</strain>
    </source>
</reference>
<gene>
    <name evidence="1" type="ORF">SO694_00002320</name>
</gene>
<accession>A0ABR1GD01</accession>
<sequence>MSVERGANVRLVVAMMGEDNPHVRSRRSSVEAGEEAELTESIVGGLADKISRSHYNFSTHRACSSRRA</sequence>
<protein>
    <submittedName>
        <fullName evidence="1">Uncharacterized protein</fullName>
    </submittedName>
</protein>
<evidence type="ECO:0000313" key="1">
    <source>
        <dbReference type="EMBL" id="KAK7253702.1"/>
    </source>
</evidence>
<name>A0ABR1GD01_AURAN</name>
<comment type="caution">
    <text evidence="1">The sequence shown here is derived from an EMBL/GenBank/DDBJ whole genome shotgun (WGS) entry which is preliminary data.</text>
</comment>
<organism evidence="1 2">
    <name type="scientific">Aureococcus anophagefferens</name>
    <name type="common">Harmful bloom alga</name>
    <dbReference type="NCBI Taxonomy" id="44056"/>
    <lineage>
        <taxon>Eukaryota</taxon>
        <taxon>Sar</taxon>
        <taxon>Stramenopiles</taxon>
        <taxon>Ochrophyta</taxon>
        <taxon>Pelagophyceae</taxon>
        <taxon>Pelagomonadales</taxon>
        <taxon>Pelagomonadaceae</taxon>
        <taxon>Aureococcus</taxon>
    </lineage>
</organism>
<proteinExistence type="predicted"/>
<dbReference type="Proteomes" id="UP001363151">
    <property type="component" value="Unassembled WGS sequence"/>
</dbReference>